<dbReference type="RefSeq" id="WP_160801516.1">
    <property type="nucleotide sequence ID" value="NZ_WUUL01000006.1"/>
</dbReference>
<proteinExistence type="predicted"/>
<evidence type="ECO:0000313" key="1">
    <source>
        <dbReference type="EMBL" id="MXQ54159.1"/>
    </source>
</evidence>
<organism evidence="1 2">
    <name type="scientific">Shimazuella alba</name>
    <dbReference type="NCBI Taxonomy" id="2690964"/>
    <lineage>
        <taxon>Bacteria</taxon>
        <taxon>Bacillati</taxon>
        <taxon>Bacillota</taxon>
        <taxon>Bacilli</taxon>
        <taxon>Bacillales</taxon>
        <taxon>Thermoactinomycetaceae</taxon>
        <taxon>Shimazuella</taxon>
    </lineage>
</organism>
<keyword evidence="2" id="KW-1185">Reference proteome</keyword>
<evidence type="ECO:0000313" key="2">
    <source>
        <dbReference type="Proteomes" id="UP000430692"/>
    </source>
</evidence>
<comment type="caution">
    <text evidence="1">The sequence shown here is derived from an EMBL/GenBank/DDBJ whole genome shotgun (WGS) entry which is preliminary data.</text>
</comment>
<reference evidence="1 2" key="1">
    <citation type="submission" date="2019-12" db="EMBL/GenBank/DDBJ databases">
        <title>Whole-genome analyses of novel actinobacteria.</title>
        <authorList>
            <person name="Sahin N."/>
            <person name="Saygin H."/>
        </authorList>
    </citation>
    <scope>NUCLEOTIDE SEQUENCE [LARGE SCALE GENOMIC DNA]</scope>
    <source>
        <strain evidence="1 2">KC615</strain>
    </source>
</reference>
<dbReference type="EMBL" id="WUUL01000006">
    <property type="protein sequence ID" value="MXQ54159.1"/>
    <property type="molecule type" value="Genomic_DNA"/>
</dbReference>
<sequence>MAGIHPLEEKADWKLNDEHNIIFMDFDDNTSSTTPIAKYSITYKGKKNEGDAYEVSIGSSNLNHLPKNDPKYSAFHISIKTCKGKRLMINFGDDKKIKGFYELNIPR</sequence>
<dbReference type="AlphaFoldDB" id="A0A6I4VR93"/>
<name>A0A6I4VR93_9BACL</name>
<gene>
    <name evidence="1" type="ORF">GSM42_10620</name>
</gene>
<accession>A0A6I4VR93</accession>
<dbReference type="Proteomes" id="UP000430692">
    <property type="component" value="Unassembled WGS sequence"/>
</dbReference>
<protein>
    <submittedName>
        <fullName evidence="1">Uncharacterized protein</fullName>
    </submittedName>
</protein>